<evidence type="ECO:0000313" key="5">
    <source>
        <dbReference type="EMBL" id="WLS98821.1"/>
    </source>
</evidence>
<dbReference type="GO" id="GO:0016020">
    <property type="term" value="C:membrane"/>
    <property type="evidence" value="ECO:0007669"/>
    <property type="project" value="UniProtKB-UniRule"/>
</dbReference>
<feature type="region of interest" description="Disordered" evidence="2">
    <location>
        <begin position="1"/>
        <end position="32"/>
    </location>
</feature>
<dbReference type="GeneID" id="32538278"/>
<dbReference type="InterPro" id="IPR050330">
    <property type="entry name" value="Bact_OuterMem_StrucFunc"/>
</dbReference>
<dbReference type="Gene3D" id="3.30.1330.60">
    <property type="entry name" value="OmpA-like domain"/>
    <property type="match status" value="1"/>
</dbReference>
<dbReference type="SUPFAM" id="SSF103088">
    <property type="entry name" value="OmpA-like"/>
    <property type="match status" value="1"/>
</dbReference>
<keyword evidence="1 3" id="KW-0472">Membrane</keyword>
<dbReference type="Proteomes" id="UP001229773">
    <property type="component" value="Chromosome"/>
</dbReference>
<dbReference type="InterPro" id="IPR017733">
    <property type="entry name" value="OmpA-like_dom_proteobacteria"/>
</dbReference>
<keyword evidence="3" id="KW-0812">Transmembrane</keyword>
<dbReference type="RefSeq" id="WP_025329762.1">
    <property type="nucleotide sequence ID" value="NZ_CP132375.1"/>
</dbReference>
<dbReference type="PROSITE" id="PS51123">
    <property type="entry name" value="OMPA_2"/>
    <property type="match status" value="1"/>
</dbReference>
<protein>
    <submittedName>
        <fullName evidence="5">Type VI secretion system protein TssL, long form</fullName>
    </submittedName>
</protein>
<dbReference type="InterPro" id="IPR038522">
    <property type="entry name" value="T4/T6SS_DotU_sf"/>
</dbReference>
<dbReference type="CDD" id="cd07185">
    <property type="entry name" value="OmpA_C-like"/>
    <property type="match status" value="1"/>
</dbReference>
<evidence type="ECO:0000256" key="3">
    <source>
        <dbReference type="SAM" id="Phobius"/>
    </source>
</evidence>
<sequence length="449" mass="49455">MNEFDSILGDSGTTGQQAIASSASESLSKQNGYEFDQHSEAPWFSDQHTKKIMANIDAGPDSKQRLADIEAADNPLLEAAQPLLLTLANMPTQLDSYDNGIESLRELLIREVHIYQTLCDQANLRREHVLAVRYCLCTALDEAANKTSWGGGGAWARKSLLIVFHNESYGGEKIFLLIGRLSPNPQEYGDVLEVIYRILSLGFEGRYSVRPDGRKQLDLIRQQLLSIISSGRDPVARDLSPHWLADAAGRLRRLHWIPVWASAAFFTCFLLVIFVWFKFQIVGTDTKLQQRIAAIGKAVPPPAVTTTGVLRLKSLLKDEIERGVVSVNENAQQSQVTFLGDFMFVPGKKTVNPKIMPVLDKVASEINKVSGTVMVTGHTDNQPIHTAEFPSNQVLSEKRAAEVASLLTQKGVAASRLKIIGLGDTAPVDDNNTAQGRAKNRRVDIVVTE</sequence>
<dbReference type="PANTHER" id="PTHR30329">
    <property type="entry name" value="STATOR ELEMENT OF FLAGELLAR MOTOR COMPLEX"/>
    <property type="match status" value="1"/>
</dbReference>
<dbReference type="NCBIfam" id="NF038228">
    <property type="entry name" value="IcmH_DotU_IVB"/>
    <property type="match status" value="1"/>
</dbReference>
<dbReference type="AlphaFoldDB" id="A0ABD7Z2Q0"/>
<dbReference type="Pfam" id="PF09850">
    <property type="entry name" value="DotU"/>
    <property type="match status" value="1"/>
</dbReference>
<dbReference type="EMBL" id="CP132375">
    <property type="protein sequence ID" value="WLS98821.1"/>
    <property type="molecule type" value="Genomic_DNA"/>
</dbReference>
<feature type="domain" description="OmpA-like" evidence="4">
    <location>
        <begin position="331"/>
        <end position="449"/>
    </location>
</feature>
<dbReference type="PANTHER" id="PTHR30329:SF19">
    <property type="entry name" value="OUTER MEMBRANE PROTEIN, OMPA FAMILY"/>
    <property type="match status" value="1"/>
</dbReference>
<gene>
    <name evidence="5" type="primary">tssL</name>
    <name evidence="5" type="ORF">RAM05_02075</name>
</gene>
<evidence type="ECO:0000259" key="4">
    <source>
        <dbReference type="PROSITE" id="PS51123"/>
    </source>
</evidence>
<dbReference type="NCBIfam" id="NF005999">
    <property type="entry name" value="PRK08126.1"/>
    <property type="match status" value="1"/>
</dbReference>
<dbReference type="InterPro" id="IPR036737">
    <property type="entry name" value="OmpA-like_sf"/>
</dbReference>
<reference evidence="5 6" key="1">
    <citation type="submission" date="2023-08" db="EMBL/GenBank/DDBJ databases">
        <title>Complete genome sequences of 12 bacterial strains from the honey bee gut, resolved with long-read nanopore sequencing.</title>
        <authorList>
            <person name="Kwong W.K."/>
            <person name="Acheampong S."/>
            <person name="Polat M.F."/>
        </authorList>
    </citation>
    <scope>NUCLEOTIDE SEQUENCE [LARGE SCALE GENOMIC DNA]</scope>
    <source>
        <strain evidence="6">wkB9</strain>
    </source>
</reference>
<feature type="compositionally biased region" description="Polar residues" evidence="2">
    <location>
        <begin position="11"/>
        <end position="31"/>
    </location>
</feature>
<accession>A0ABD7Z2Q0</accession>
<organism evidence="5 6">
    <name type="scientific">Snodgrassella alvi</name>
    <dbReference type="NCBI Taxonomy" id="1196083"/>
    <lineage>
        <taxon>Bacteria</taxon>
        <taxon>Pseudomonadati</taxon>
        <taxon>Pseudomonadota</taxon>
        <taxon>Betaproteobacteria</taxon>
        <taxon>Neisseriales</taxon>
        <taxon>Neisseriaceae</taxon>
        <taxon>Snodgrassella</taxon>
    </lineage>
</organism>
<dbReference type="Pfam" id="PF00691">
    <property type="entry name" value="OmpA"/>
    <property type="match status" value="1"/>
</dbReference>
<feature type="transmembrane region" description="Helical" evidence="3">
    <location>
        <begin position="257"/>
        <end position="277"/>
    </location>
</feature>
<name>A0ABD7Z2Q0_9NEIS</name>
<evidence type="ECO:0000256" key="2">
    <source>
        <dbReference type="SAM" id="MobiDB-lite"/>
    </source>
</evidence>
<dbReference type="NCBIfam" id="TIGR03349">
    <property type="entry name" value="IV_VI_DotU"/>
    <property type="match status" value="1"/>
</dbReference>
<evidence type="ECO:0000313" key="6">
    <source>
        <dbReference type="Proteomes" id="UP001229773"/>
    </source>
</evidence>
<dbReference type="InterPro" id="IPR017732">
    <property type="entry name" value="T4/T6SS_DotU"/>
</dbReference>
<evidence type="ECO:0000256" key="1">
    <source>
        <dbReference type="PROSITE-ProRule" id="PRU00473"/>
    </source>
</evidence>
<dbReference type="InterPro" id="IPR006665">
    <property type="entry name" value="OmpA-like"/>
</dbReference>
<keyword evidence="3" id="KW-1133">Transmembrane helix</keyword>
<proteinExistence type="predicted"/>
<dbReference type="Gene3D" id="1.25.40.590">
    <property type="entry name" value="Type IV / VI secretion system, DotU"/>
    <property type="match status" value="1"/>
</dbReference>
<dbReference type="NCBIfam" id="TIGR03350">
    <property type="entry name" value="type_VI_ompA"/>
    <property type="match status" value="1"/>
</dbReference>